<organism evidence="1">
    <name type="scientific">Siphoviridae sp. ctuUw41</name>
    <dbReference type="NCBI Taxonomy" id="2826503"/>
    <lineage>
        <taxon>Viruses</taxon>
        <taxon>Duplodnaviria</taxon>
        <taxon>Heunggongvirae</taxon>
        <taxon>Uroviricota</taxon>
        <taxon>Caudoviricetes</taxon>
    </lineage>
</organism>
<dbReference type="EMBL" id="BK015017">
    <property type="protein sequence ID" value="DAD87202.1"/>
    <property type="molecule type" value="Genomic_DNA"/>
</dbReference>
<reference evidence="1" key="1">
    <citation type="journal article" date="2021" name="Proc. Natl. Acad. Sci. U.S.A.">
        <title>A Catalog of Tens of Thousands of Viruses from Human Metagenomes Reveals Hidden Associations with Chronic Diseases.</title>
        <authorList>
            <person name="Tisza M.J."/>
            <person name="Buck C.B."/>
        </authorList>
    </citation>
    <scope>NUCLEOTIDE SEQUENCE</scope>
    <source>
        <strain evidence="1">CtuUw41</strain>
    </source>
</reference>
<name>A0A8S5MYU3_9CAUD</name>
<protein>
    <submittedName>
        <fullName evidence="1">Uncharacterized protein</fullName>
    </submittedName>
</protein>
<evidence type="ECO:0000313" key="1">
    <source>
        <dbReference type="EMBL" id="DAD87202.1"/>
    </source>
</evidence>
<accession>A0A8S5MYU3</accession>
<sequence>MIDGDARISFRKKWVEGRSRKDGLEIFKEGAIGGFGARLPRGSLTLRRLTFVTIF</sequence>
<proteinExistence type="predicted"/>